<dbReference type="Gene3D" id="3.30.70.330">
    <property type="match status" value="1"/>
</dbReference>
<proteinExistence type="inferred from homology"/>
<dbReference type="AlphaFoldDB" id="A0A1M5AFB2"/>
<evidence type="ECO:0000256" key="2">
    <source>
        <dbReference type="ARBA" id="ARBA00022980"/>
    </source>
</evidence>
<keyword evidence="4" id="KW-0694">RNA-binding</keyword>
<dbReference type="RefSeq" id="WP_073042554.1">
    <property type="nucleotide sequence ID" value="NZ_FQUO01000006.1"/>
</dbReference>
<gene>
    <name evidence="4" type="primary">rplW</name>
    <name evidence="5" type="ORF">SAMN05444008_106237</name>
</gene>
<keyword evidence="2 4" id="KW-0689">Ribosomal protein</keyword>
<dbReference type="OrthoDB" id="9797862at2"/>
<evidence type="ECO:0000313" key="6">
    <source>
        <dbReference type="Proteomes" id="UP000184368"/>
    </source>
</evidence>
<dbReference type="InterPro" id="IPR012678">
    <property type="entry name" value="Ribosomal_uL23/eL15/eS24_sf"/>
</dbReference>
<name>A0A1M5AFB2_9BACT</name>
<dbReference type="GO" id="GO:1990904">
    <property type="term" value="C:ribonucleoprotein complex"/>
    <property type="evidence" value="ECO:0007669"/>
    <property type="project" value="UniProtKB-KW"/>
</dbReference>
<comment type="similarity">
    <text evidence="1 4">Belongs to the universal ribosomal protein uL23 family.</text>
</comment>
<dbReference type="GO" id="GO:0003735">
    <property type="term" value="F:structural constituent of ribosome"/>
    <property type="evidence" value="ECO:0007669"/>
    <property type="project" value="InterPro"/>
</dbReference>
<keyword evidence="4" id="KW-0699">rRNA-binding</keyword>
<dbReference type="EMBL" id="FQUO01000006">
    <property type="protein sequence ID" value="SHF28835.1"/>
    <property type="molecule type" value="Genomic_DNA"/>
</dbReference>
<keyword evidence="3 4" id="KW-0687">Ribonucleoprotein</keyword>
<dbReference type="STRING" id="1302690.BUE76_08825"/>
<comment type="subunit">
    <text evidence="4">Part of the 50S ribosomal subunit. Contacts protein L29, and trigger factor when it is bound to the ribosome.</text>
</comment>
<protein>
    <recommendedName>
        <fullName evidence="4">Large ribosomal subunit protein uL23</fullName>
    </recommendedName>
</protein>
<dbReference type="GO" id="GO:0005840">
    <property type="term" value="C:ribosome"/>
    <property type="evidence" value="ECO:0007669"/>
    <property type="project" value="UniProtKB-KW"/>
</dbReference>
<dbReference type="InterPro" id="IPR013025">
    <property type="entry name" value="Ribosomal_uL23-like"/>
</dbReference>
<accession>A0A1M5AFB2</accession>
<evidence type="ECO:0000313" key="5">
    <source>
        <dbReference type="EMBL" id="SHF28835.1"/>
    </source>
</evidence>
<comment type="function">
    <text evidence="4">One of the early assembly proteins it binds 23S rRNA. One of the proteins that surrounds the polypeptide exit tunnel on the outside of the ribosome. Forms the main docking site for trigger factor binding to the ribosome.</text>
</comment>
<evidence type="ECO:0000256" key="3">
    <source>
        <dbReference type="ARBA" id="ARBA00023274"/>
    </source>
</evidence>
<dbReference type="Proteomes" id="UP000184368">
    <property type="component" value="Unassembled WGS sequence"/>
</dbReference>
<dbReference type="NCBIfam" id="NF004363">
    <property type="entry name" value="PRK05738.2-4"/>
    <property type="match status" value="1"/>
</dbReference>
<dbReference type="Pfam" id="PF00276">
    <property type="entry name" value="Ribosomal_L23"/>
    <property type="match status" value="1"/>
</dbReference>
<dbReference type="InterPro" id="IPR012677">
    <property type="entry name" value="Nucleotide-bd_a/b_plait_sf"/>
</dbReference>
<dbReference type="GO" id="GO:0006412">
    <property type="term" value="P:translation"/>
    <property type="evidence" value="ECO:0007669"/>
    <property type="project" value="UniProtKB-UniRule"/>
</dbReference>
<evidence type="ECO:0000256" key="4">
    <source>
        <dbReference type="HAMAP-Rule" id="MF_01369"/>
    </source>
</evidence>
<dbReference type="PANTHER" id="PTHR11620">
    <property type="entry name" value="60S RIBOSOMAL PROTEIN L23A"/>
    <property type="match status" value="1"/>
</dbReference>
<dbReference type="SUPFAM" id="SSF54189">
    <property type="entry name" value="Ribosomal proteins S24e, L23 and L15e"/>
    <property type="match status" value="1"/>
</dbReference>
<sequence>MRTSEVLVKPILTEKANGQQESLRRYAFKVARKANKLEIKNAVEAFYGVNVVDVNTSVVPGKNKTRYTKKGFVQGQKPAYKKALVTVAEGETIDLYSNSL</sequence>
<dbReference type="HAMAP" id="MF_01369_B">
    <property type="entry name" value="Ribosomal_uL23_B"/>
    <property type="match status" value="1"/>
</dbReference>
<evidence type="ECO:0000256" key="1">
    <source>
        <dbReference type="ARBA" id="ARBA00006700"/>
    </source>
</evidence>
<reference evidence="5 6" key="1">
    <citation type="submission" date="2016-11" db="EMBL/GenBank/DDBJ databases">
        <authorList>
            <person name="Jaros S."/>
            <person name="Januszkiewicz K."/>
            <person name="Wedrychowicz H."/>
        </authorList>
    </citation>
    <scope>NUCLEOTIDE SEQUENCE [LARGE SCALE GENOMIC DNA]</scope>
    <source>
        <strain evidence="5 6">DSM 26897</strain>
    </source>
</reference>
<organism evidence="5 6">
    <name type="scientific">Cnuella takakiae</name>
    <dbReference type="NCBI Taxonomy" id="1302690"/>
    <lineage>
        <taxon>Bacteria</taxon>
        <taxon>Pseudomonadati</taxon>
        <taxon>Bacteroidota</taxon>
        <taxon>Chitinophagia</taxon>
        <taxon>Chitinophagales</taxon>
        <taxon>Chitinophagaceae</taxon>
        <taxon>Cnuella</taxon>
    </lineage>
</organism>
<dbReference type="GO" id="GO:0019843">
    <property type="term" value="F:rRNA binding"/>
    <property type="evidence" value="ECO:0007669"/>
    <property type="project" value="UniProtKB-UniRule"/>
</dbReference>
<keyword evidence="6" id="KW-1185">Reference proteome</keyword>